<feature type="domain" description="HTH LytTR-type" evidence="8">
    <location>
        <begin position="142"/>
        <end position="244"/>
    </location>
</feature>
<dbReference type="PANTHER" id="PTHR48111">
    <property type="entry name" value="REGULATOR OF RPOS"/>
    <property type="match status" value="1"/>
</dbReference>
<gene>
    <name evidence="9" type="ORF">FHS57_000271</name>
</gene>
<keyword evidence="2" id="KW-0902">Two-component regulatory system</keyword>
<proteinExistence type="predicted"/>
<evidence type="ECO:0000259" key="7">
    <source>
        <dbReference type="PROSITE" id="PS50110"/>
    </source>
</evidence>
<dbReference type="InterPro" id="IPR039420">
    <property type="entry name" value="WalR-like"/>
</dbReference>
<evidence type="ECO:0000256" key="4">
    <source>
        <dbReference type="ARBA" id="ARBA00023125"/>
    </source>
</evidence>
<evidence type="ECO:0000256" key="5">
    <source>
        <dbReference type="ARBA" id="ARBA00023163"/>
    </source>
</evidence>
<dbReference type="SMART" id="SM00448">
    <property type="entry name" value="REC"/>
    <property type="match status" value="1"/>
</dbReference>
<name>A0A7W5ZG98_9BACT</name>
<feature type="modified residue" description="4-aspartylphosphate" evidence="6">
    <location>
        <position position="55"/>
    </location>
</feature>
<dbReference type="PROSITE" id="PS50930">
    <property type="entry name" value="HTH_LYTTR"/>
    <property type="match status" value="1"/>
</dbReference>
<dbReference type="GO" id="GO:0000156">
    <property type="term" value="F:phosphorelay response regulator activity"/>
    <property type="evidence" value="ECO:0007669"/>
    <property type="project" value="TreeGrafter"/>
</dbReference>
<comment type="caution">
    <text evidence="9">The sequence shown here is derived from an EMBL/GenBank/DDBJ whole genome shotgun (WGS) entry which is preliminary data.</text>
</comment>
<dbReference type="Pfam" id="PF04397">
    <property type="entry name" value="LytTR"/>
    <property type="match status" value="1"/>
</dbReference>
<evidence type="ECO:0000313" key="9">
    <source>
        <dbReference type="EMBL" id="MBB3836289.1"/>
    </source>
</evidence>
<dbReference type="EMBL" id="JACIBY010000001">
    <property type="protein sequence ID" value="MBB3836289.1"/>
    <property type="molecule type" value="Genomic_DNA"/>
</dbReference>
<evidence type="ECO:0000313" key="10">
    <source>
        <dbReference type="Proteomes" id="UP000541352"/>
    </source>
</evidence>
<keyword evidence="3" id="KW-0805">Transcription regulation</keyword>
<dbReference type="Gene3D" id="3.40.50.2300">
    <property type="match status" value="1"/>
</dbReference>
<keyword evidence="4 9" id="KW-0238">DNA-binding</keyword>
<accession>A0A7W5ZG98</accession>
<dbReference type="SUPFAM" id="SSF52172">
    <property type="entry name" value="CheY-like"/>
    <property type="match status" value="1"/>
</dbReference>
<dbReference type="Proteomes" id="UP000541352">
    <property type="component" value="Unassembled WGS sequence"/>
</dbReference>
<dbReference type="GO" id="GO:0000976">
    <property type="term" value="F:transcription cis-regulatory region binding"/>
    <property type="evidence" value="ECO:0007669"/>
    <property type="project" value="TreeGrafter"/>
</dbReference>
<evidence type="ECO:0000256" key="6">
    <source>
        <dbReference type="PROSITE-ProRule" id="PRU00169"/>
    </source>
</evidence>
<keyword evidence="1 6" id="KW-0597">Phosphoprotein</keyword>
<evidence type="ECO:0000256" key="2">
    <source>
        <dbReference type="ARBA" id="ARBA00023012"/>
    </source>
</evidence>
<evidence type="ECO:0000256" key="1">
    <source>
        <dbReference type="ARBA" id="ARBA00022553"/>
    </source>
</evidence>
<evidence type="ECO:0000256" key="3">
    <source>
        <dbReference type="ARBA" id="ARBA00023015"/>
    </source>
</evidence>
<dbReference type="InterPro" id="IPR001789">
    <property type="entry name" value="Sig_transdc_resp-reg_receiver"/>
</dbReference>
<feature type="domain" description="Response regulatory" evidence="7">
    <location>
        <begin position="5"/>
        <end position="121"/>
    </location>
</feature>
<keyword evidence="10" id="KW-1185">Reference proteome</keyword>
<dbReference type="AlphaFoldDB" id="A0A7W5ZG98"/>
<protein>
    <submittedName>
        <fullName evidence="9">DNA-binding LytR/AlgR family response regulator</fullName>
    </submittedName>
</protein>
<dbReference type="SMART" id="SM00850">
    <property type="entry name" value="LytTR"/>
    <property type="match status" value="1"/>
</dbReference>
<organism evidence="9 10">
    <name type="scientific">Runella defluvii</name>
    <dbReference type="NCBI Taxonomy" id="370973"/>
    <lineage>
        <taxon>Bacteria</taxon>
        <taxon>Pseudomonadati</taxon>
        <taxon>Bacteroidota</taxon>
        <taxon>Cytophagia</taxon>
        <taxon>Cytophagales</taxon>
        <taxon>Spirosomataceae</taxon>
        <taxon>Runella</taxon>
    </lineage>
</organism>
<sequence length="248" mass="27966">MKSLKVLIVEDDLTMAESIQETLEQAGHEIIGQARNSREALNVVKHQVPDLALVDITLEGTADTGIMIAKQMIAISPMPVIYLTAHDDPGIVAQAQETRPAAYLLKPFRHKELAIQIELAYYNYKAQHATPVNPHTSLSLFLPVDQGKGYIKVNKKEVMYLMAAGSYVEVHTVKDAKPLIFSMNLGYLAQFFMIQGFHRLSRSLVVNLDYIERIEKGQLFMTNRDTAVPFPENQHRELLQRLAIVRTP</sequence>
<dbReference type="PROSITE" id="PS50110">
    <property type="entry name" value="RESPONSE_REGULATORY"/>
    <property type="match status" value="1"/>
</dbReference>
<dbReference type="PANTHER" id="PTHR48111:SF1">
    <property type="entry name" value="TWO-COMPONENT RESPONSE REGULATOR ORR33"/>
    <property type="match status" value="1"/>
</dbReference>
<dbReference type="Gene3D" id="2.40.50.1020">
    <property type="entry name" value="LytTr DNA-binding domain"/>
    <property type="match status" value="1"/>
</dbReference>
<reference evidence="9 10" key="1">
    <citation type="submission" date="2020-08" db="EMBL/GenBank/DDBJ databases">
        <title>Genomic Encyclopedia of Type Strains, Phase IV (KMG-IV): sequencing the most valuable type-strain genomes for metagenomic binning, comparative biology and taxonomic classification.</title>
        <authorList>
            <person name="Goeker M."/>
        </authorList>
    </citation>
    <scope>NUCLEOTIDE SEQUENCE [LARGE SCALE GENOMIC DNA]</scope>
    <source>
        <strain evidence="9 10">DSM 17976</strain>
    </source>
</reference>
<dbReference type="GO" id="GO:0032993">
    <property type="term" value="C:protein-DNA complex"/>
    <property type="evidence" value="ECO:0007669"/>
    <property type="project" value="TreeGrafter"/>
</dbReference>
<dbReference type="InterPro" id="IPR007492">
    <property type="entry name" value="LytTR_DNA-bd_dom"/>
</dbReference>
<dbReference type="InterPro" id="IPR011006">
    <property type="entry name" value="CheY-like_superfamily"/>
</dbReference>
<dbReference type="RefSeq" id="WP_183971061.1">
    <property type="nucleotide sequence ID" value="NZ_JACIBY010000001.1"/>
</dbReference>
<dbReference type="GO" id="GO:0005829">
    <property type="term" value="C:cytosol"/>
    <property type="evidence" value="ECO:0007669"/>
    <property type="project" value="TreeGrafter"/>
</dbReference>
<dbReference type="GO" id="GO:0006355">
    <property type="term" value="P:regulation of DNA-templated transcription"/>
    <property type="evidence" value="ECO:0007669"/>
    <property type="project" value="TreeGrafter"/>
</dbReference>
<dbReference type="CDD" id="cd17534">
    <property type="entry name" value="REC_DC-like"/>
    <property type="match status" value="1"/>
</dbReference>
<keyword evidence="5" id="KW-0804">Transcription</keyword>
<dbReference type="Pfam" id="PF00072">
    <property type="entry name" value="Response_reg"/>
    <property type="match status" value="1"/>
</dbReference>
<evidence type="ECO:0000259" key="8">
    <source>
        <dbReference type="PROSITE" id="PS50930"/>
    </source>
</evidence>